<gene>
    <name evidence="11" type="ORF">XPR_3825</name>
</gene>
<evidence type="ECO:0000256" key="9">
    <source>
        <dbReference type="ARBA" id="ARBA00023204"/>
    </source>
</evidence>
<dbReference type="GO" id="GO:0003677">
    <property type="term" value="F:DNA binding"/>
    <property type="evidence" value="ECO:0007669"/>
    <property type="project" value="UniProtKB-KW"/>
</dbReference>
<reference evidence="11 12" key="1">
    <citation type="submission" date="2014-01" db="EMBL/GenBank/DDBJ databases">
        <title>Genome sequence and analysis of Xanthomonas arboricola pv. pruni.</title>
        <authorList>
            <person name="Fujikawa T."/>
            <person name="Nakazono-Nagaoka E."/>
        </authorList>
    </citation>
    <scope>NUCLEOTIDE SEQUENCE [LARGE SCALE GENOMIC DNA]</scope>
    <source>
        <strain evidence="12">MAFF 301420</strain>
    </source>
</reference>
<dbReference type="EMBL" id="BAVC01000319">
    <property type="protein sequence ID" value="GAE57190.1"/>
    <property type="molecule type" value="Genomic_DNA"/>
</dbReference>
<keyword evidence="1" id="KW-0540">Nuclease</keyword>
<evidence type="ECO:0000313" key="11">
    <source>
        <dbReference type="EMBL" id="GAE57190.1"/>
    </source>
</evidence>
<keyword evidence="9" id="KW-0234">DNA repair</keyword>
<protein>
    <submittedName>
        <fullName evidence="11">Exodeoxyribonuclease V gamma chain</fullName>
    </submittedName>
</protein>
<evidence type="ECO:0000256" key="6">
    <source>
        <dbReference type="ARBA" id="ARBA00022839"/>
    </source>
</evidence>
<evidence type="ECO:0000256" key="5">
    <source>
        <dbReference type="ARBA" id="ARBA00022806"/>
    </source>
</evidence>
<feature type="non-terminal residue" evidence="11">
    <location>
        <position position="151"/>
    </location>
</feature>
<evidence type="ECO:0000259" key="10">
    <source>
        <dbReference type="Pfam" id="PF17946"/>
    </source>
</evidence>
<dbReference type="AlphaFoldDB" id="W4SKU6"/>
<evidence type="ECO:0000256" key="8">
    <source>
        <dbReference type="ARBA" id="ARBA00023125"/>
    </source>
</evidence>
<dbReference type="PANTHER" id="PTHR30591">
    <property type="entry name" value="RECBCD ENZYME SUBUNIT RECC"/>
    <property type="match status" value="1"/>
</dbReference>
<evidence type="ECO:0000256" key="1">
    <source>
        <dbReference type="ARBA" id="ARBA00022722"/>
    </source>
</evidence>
<keyword evidence="6" id="KW-0269">Exonuclease</keyword>
<accession>W4SKU6</accession>
<dbReference type="Proteomes" id="UP000019084">
    <property type="component" value="Unassembled WGS sequence"/>
</dbReference>
<evidence type="ECO:0000256" key="7">
    <source>
        <dbReference type="ARBA" id="ARBA00022840"/>
    </source>
</evidence>
<name>W4SKU6_9XANT</name>
<dbReference type="PANTHER" id="PTHR30591:SF1">
    <property type="entry name" value="RECBCD ENZYME SUBUNIT RECC"/>
    <property type="match status" value="1"/>
</dbReference>
<evidence type="ECO:0000313" key="12">
    <source>
        <dbReference type="Proteomes" id="UP000019084"/>
    </source>
</evidence>
<keyword evidence="5" id="KW-0347">Helicase</keyword>
<sequence>MDSLTGQRQPLAPWVAGALPADDIATPTNVSIDELRRLFADPAGQFLRHRLGMRLPDPAGEDSDLEPLLAPTRGLEQYGLQQHMFDAALAGDTERLYERLRARALLPSGPLGRRQLDERVAQLRPYAEAFRQWRGEAPAQSRRLQVQIGQT</sequence>
<organism evidence="11 12">
    <name type="scientific">Xanthomonas arboricola pv. pruni MAFF 301420</name>
    <dbReference type="NCBI Taxonomy" id="1418095"/>
    <lineage>
        <taxon>Bacteria</taxon>
        <taxon>Pseudomonadati</taxon>
        <taxon>Pseudomonadota</taxon>
        <taxon>Gammaproteobacteria</taxon>
        <taxon>Lysobacterales</taxon>
        <taxon>Lysobacteraceae</taxon>
        <taxon>Xanthomonas</taxon>
    </lineage>
</organism>
<dbReference type="GO" id="GO:0004527">
    <property type="term" value="F:exonuclease activity"/>
    <property type="evidence" value="ECO:0007669"/>
    <property type="project" value="UniProtKB-KW"/>
</dbReference>
<keyword evidence="3" id="KW-0227">DNA damage</keyword>
<evidence type="ECO:0000256" key="2">
    <source>
        <dbReference type="ARBA" id="ARBA00022741"/>
    </source>
</evidence>
<evidence type="ECO:0000256" key="4">
    <source>
        <dbReference type="ARBA" id="ARBA00022801"/>
    </source>
</evidence>
<keyword evidence="8" id="KW-0238">DNA-binding</keyword>
<feature type="domain" description="RecC C-terminal" evidence="10">
    <location>
        <begin position="27"/>
        <end position="150"/>
    </location>
</feature>
<dbReference type="GO" id="GO:0005524">
    <property type="term" value="F:ATP binding"/>
    <property type="evidence" value="ECO:0007669"/>
    <property type="project" value="UniProtKB-KW"/>
</dbReference>
<dbReference type="SUPFAM" id="SSF52980">
    <property type="entry name" value="Restriction endonuclease-like"/>
    <property type="match status" value="1"/>
</dbReference>
<dbReference type="GO" id="GO:0006281">
    <property type="term" value="P:DNA repair"/>
    <property type="evidence" value="ECO:0007669"/>
    <property type="project" value="UniProtKB-KW"/>
</dbReference>
<dbReference type="GO" id="GO:0004386">
    <property type="term" value="F:helicase activity"/>
    <property type="evidence" value="ECO:0007669"/>
    <property type="project" value="UniProtKB-KW"/>
</dbReference>
<keyword evidence="2" id="KW-0547">Nucleotide-binding</keyword>
<proteinExistence type="predicted"/>
<dbReference type="InterPro" id="IPR011335">
    <property type="entry name" value="Restrct_endonuc-II-like"/>
</dbReference>
<keyword evidence="7" id="KW-0067">ATP-binding</keyword>
<dbReference type="Pfam" id="PF17946">
    <property type="entry name" value="RecC_C"/>
    <property type="match status" value="1"/>
</dbReference>
<dbReference type="Gene3D" id="1.10.10.990">
    <property type="match status" value="1"/>
</dbReference>
<comment type="caution">
    <text evidence="11">The sequence shown here is derived from an EMBL/GenBank/DDBJ whole genome shotgun (WGS) entry which is preliminary data.</text>
</comment>
<evidence type="ECO:0000256" key="3">
    <source>
        <dbReference type="ARBA" id="ARBA00022763"/>
    </source>
</evidence>
<keyword evidence="4" id="KW-0378">Hydrolase</keyword>
<dbReference type="InterPro" id="IPR041500">
    <property type="entry name" value="RecC_C"/>
</dbReference>
<dbReference type="GO" id="GO:0006310">
    <property type="term" value="P:DNA recombination"/>
    <property type="evidence" value="ECO:0007669"/>
    <property type="project" value="TreeGrafter"/>
</dbReference>